<dbReference type="RefSeq" id="WP_203750839.1">
    <property type="nucleotide sequence ID" value="NZ_BOMH01000058.1"/>
</dbReference>
<protein>
    <submittedName>
        <fullName evidence="5">Transcriptional regulator</fullName>
    </submittedName>
</protein>
<dbReference type="AlphaFoldDB" id="A0A919MFD5"/>
<dbReference type="PANTHER" id="PTHR16305:SF35">
    <property type="entry name" value="TRANSCRIPTIONAL ACTIVATOR DOMAIN"/>
    <property type="match status" value="1"/>
</dbReference>
<organism evidence="5 6">
    <name type="scientific">Actinoplanes cyaneus</name>
    <dbReference type="NCBI Taxonomy" id="52696"/>
    <lineage>
        <taxon>Bacteria</taxon>
        <taxon>Bacillati</taxon>
        <taxon>Actinomycetota</taxon>
        <taxon>Actinomycetes</taxon>
        <taxon>Micromonosporales</taxon>
        <taxon>Micromonosporaceae</taxon>
        <taxon>Actinoplanes</taxon>
    </lineage>
</organism>
<proteinExistence type="predicted"/>
<dbReference type="SUPFAM" id="SSF46894">
    <property type="entry name" value="C-terminal effector domain of the bipartite response regulators"/>
    <property type="match status" value="1"/>
</dbReference>
<dbReference type="SUPFAM" id="SSF52540">
    <property type="entry name" value="P-loop containing nucleoside triphosphate hydrolases"/>
    <property type="match status" value="1"/>
</dbReference>
<evidence type="ECO:0000256" key="3">
    <source>
        <dbReference type="SAM" id="MobiDB-lite"/>
    </source>
</evidence>
<feature type="region of interest" description="Disordered" evidence="3">
    <location>
        <begin position="340"/>
        <end position="373"/>
    </location>
</feature>
<dbReference type="PRINTS" id="PR00038">
    <property type="entry name" value="HTHLUXR"/>
</dbReference>
<dbReference type="GO" id="GO:0003677">
    <property type="term" value="F:DNA binding"/>
    <property type="evidence" value="ECO:0007669"/>
    <property type="project" value="InterPro"/>
</dbReference>
<keyword evidence="1" id="KW-0547">Nucleotide-binding</keyword>
<dbReference type="Pfam" id="PF00196">
    <property type="entry name" value="GerE"/>
    <property type="match status" value="1"/>
</dbReference>
<dbReference type="CDD" id="cd06170">
    <property type="entry name" value="LuxR_C_like"/>
    <property type="match status" value="1"/>
</dbReference>
<name>A0A919MFD5_9ACTN</name>
<dbReference type="EMBL" id="BOMH01000058">
    <property type="protein sequence ID" value="GID69111.1"/>
    <property type="molecule type" value="Genomic_DNA"/>
</dbReference>
<dbReference type="PANTHER" id="PTHR16305">
    <property type="entry name" value="TESTICULAR SOLUBLE ADENYLYL CYCLASE"/>
    <property type="match status" value="1"/>
</dbReference>
<dbReference type="SUPFAM" id="SSF48452">
    <property type="entry name" value="TPR-like"/>
    <property type="match status" value="1"/>
</dbReference>
<evidence type="ECO:0000259" key="4">
    <source>
        <dbReference type="PROSITE" id="PS50043"/>
    </source>
</evidence>
<dbReference type="GO" id="GO:0005737">
    <property type="term" value="C:cytoplasm"/>
    <property type="evidence" value="ECO:0007669"/>
    <property type="project" value="TreeGrafter"/>
</dbReference>
<dbReference type="GO" id="GO:0004016">
    <property type="term" value="F:adenylate cyclase activity"/>
    <property type="evidence" value="ECO:0007669"/>
    <property type="project" value="TreeGrafter"/>
</dbReference>
<dbReference type="SMART" id="SM00421">
    <property type="entry name" value="HTH_LUXR"/>
    <property type="match status" value="1"/>
</dbReference>
<dbReference type="Gene3D" id="1.10.10.10">
    <property type="entry name" value="Winged helix-like DNA-binding domain superfamily/Winged helix DNA-binding domain"/>
    <property type="match status" value="1"/>
</dbReference>
<dbReference type="GO" id="GO:0005524">
    <property type="term" value="F:ATP binding"/>
    <property type="evidence" value="ECO:0007669"/>
    <property type="project" value="UniProtKB-KW"/>
</dbReference>
<dbReference type="PROSITE" id="PS50043">
    <property type="entry name" value="HTH_LUXR_2"/>
    <property type="match status" value="1"/>
</dbReference>
<dbReference type="Gene3D" id="3.40.50.300">
    <property type="entry name" value="P-loop containing nucleotide triphosphate hydrolases"/>
    <property type="match status" value="1"/>
</dbReference>
<reference evidence="5" key="1">
    <citation type="submission" date="2021-01" db="EMBL/GenBank/DDBJ databases">
        <title>Whole genome shotgun sequence of Actinoplanes cyaneus NBRC 14990.</title>
        <authorList>
            <person name="Komaki H."/>
            <person name="Tamura T."/>
        </authorList>
    </citation>
    <scope>NUCLEOTIDE SEQUENCE</scope>
    <source>
        <strain evidence="5">NBRC 14990</strain>
    </source>
</reference>
<gene>
    <name evidence="5" type="ORF">Acy02nite_69920</name>
</gene>
<dbReference type="InterPro" id="IPR016032">
    <property type="entry name" value="Sig_transdc_resp-reg_C-effctor"/>
</dbReference>
<evidence type="ECO:0000313" key="5">
    <source>
        <dbReference type="EMBL" id="GID69111.1"/>
    </source>
</evidence>
<feature type="domain" description="HTH luxR-type" evidence="4">
    <location>
        <begin position="860"/>
        <end position="925"/>
    </location>
</feature>
<dbReference type="InterPro" id="IPR027417">
    <property type="entry name" value="P-loop_NTPase"/>
</dbReference>
<keyword evidence="2" id="KW-0067">ATP-binding</keyword>
<dbReference type="InterPro" id="IPR000792">
    <property type="entry name" value="Tscrpt_reg_LuxR_C"/>
</dbReference>
<dbReference type="GO" id="GO:0006355">
    <property type="term" value="P:regulation of DNA-templated transcription"/>
    <property type="evidence" value="ECO:0007669"/>
    <property type="project" value="InterPro"/>
</dbReference>
<evidence type="ECO:0000256" key="1">
    <source>
        <dbReference type="ARBA" id="ARBA00022741"/>
    </source>
</evidence>
<sequence>MLTSIGLRGRSRERDQLERLIRDVRSGRSRVLVLRGEAGTGKSALLDYLVDQAPATRVVRAAGVEPETELAYSAVQQLVAPLLPYLDRLPEPQRAALSTALGLSAGRPPEALLIGLAVLGLLAEAAVDQPLVVVVDDAQWLDRMSEVILTFVARRLDAESVALVFAARTPADETLLTGLPELRVEGLPEADARALLDTVLPGLADARVRDRIVAETRGNPLALLELPRGTDPAFGFGIPAADSVAGHLEQAFGRRIAALPPQTRTLLLAAAVEPVGNVPLLWRAAELLGVGAEAAGPAEAAGLVEIGARVRFRHPLARSAAWHGADPAQLRAVHRALAEATDAGEDPDRRAWHRGHAAAGPDEEVAGELESSAGRALSRGGRAAAAAFLERAAELTPEPGRRATRMLAAARARLASGGAAAVPDLLAAAEQGPLDALARATVERLRAQIAFVLNTGREVVPPLIEAAGRLESLDPAAARETYLSAVGAAINAGRFGADDLRLAVDAAAGSLAGVSLAAGTLAAGSPAPGSVAAGSLAGDVEPAGLLLASLVTWAREGHTAAVPAFRRALAAVPADAELDLLWLTGMLVHEVFDDEAFLERTEQAVTSARAAGALSRLPGALTFRSTALIHAGRFADASDLIDEAAALARATGAAPHPASGSILAAYRGKIGEALAMIDELSREARAGGAGWLLGVAGYSRAVLHNGHGDYAAALAAAREAAAYEDLAILQWSLGELVEAAARSGATEEAAQARDRLVARAAAVGTPWARGVRAMADALVGDAEDDYRAAVEAFGAGRLTLSLARARLLYGEWLRRANRRAEARDQLRPAYEAFSTMGAEGFAERAGRELTAMGETVRKRSAGTPAELTAQESQIARLAAAGRTNPEIAAVLFLSPRTVEWHLRKVFTKLGVTSRRDLPAAVGRVP</sequence>
<evidence type="ECO:0000313" key="6">
    <source>
        <dbReference type="Proteomes" id="UP000619479"/>
    </source>
</evidence>
<dbReference type="Pfam" id="PF13191">
    <property type="entry name" value="AAA_16"/>
    <property type="match status" value="1"/>
</dbReference>
<dbReference type="Proteomes" id="UP000619479">
    <property type="component" value="Unassembled WGS sequence"/>
</dbReference>
<keyword evidence="6" id="KW-1185">Reference proteome</keyword>
<accession>A0A919MFD5</accession>
<dbReference type="InterPro" id="IPR036388">
    <property type="entry name" value="WH-like_DNA-bd_sf"/>
</dbReference>
<dbReference type="InterPro" id="IPR041664">
    <property type="entry name" value="AAA_16"/>
</dbReference>
<comment type="caution">
    <text evidence="5">The sequence shown here is derived from an EMBL/GenBank/DDBJ whole genome shotgun (WGS) entry which is preliminary data.</text>
</comment>
<dbReference type="InterPro" id="IPR011990">
    <property type="entry name" value="TPR-like_helical_dom_sf"/>
</dbReference>
<evidence type="ECO:0000256" key="2">
    <source>
        <dbReference type="ARBA" id="ARBA00022840"/>
    </source>
</evidence>